<proteinExistence type="predicted"/>
<reference evidence="1" key="1">
    <citation type="submission" date="2020-10" db="EMBL/GenBank/DDBJ databases">
        <title>Ca. Dormibacterota MAGs.</title>
        <authorList>
            <person name="Montgomery K."/>
        </authorList>
    </citation>
    <scope>NUCLEOTIDE SEQUENCE [LARGE SCALE GENOMIC DNA]</scope>
    <source>
        <strain evidence="1">SC8812_S17_10</strain>
    </source>
</reference>
<gene>
    <name evidence="1" type="ORF">JF922_00815</name>
</gene>
<comment type="caution">
    <text evidence="1">The sequence shown here is derived from an EMBL/GenBank/DDBJ whole genome shotgun (WGS) entry which is preliminary data.</text>
</comment>
<dbReference type="AlphaFoldDB" id="A0A934NBS6"/>
<dbReference type="EMBL" id="JAEKNR010000013">
    <property type="protein sequence ID" value="MBJ7596617.1"/>
    <property type="molecule type" value="Genomic_DNA"/>
</dbReference>
<evidence type="ECO:0000313" key="2">
    <source>
        <dbReference type="Proteomes" id="UP000612893"/>
    </source>
</evidence>
<sequence>MTTQQSNPQSHPWSAVVQARLVRAKGIDVVEEIEYGSGGQFTHREHIVNGPTTGPVDVLDEQRRRQLLSELESELPDPPSGVDAQALKVFTELLEESLGSRT</sequence>
<dbReference type="Proteomes" id="UP000612893">
    <property type="component" value="Unassembled WGS sequence"/>
</dbReference>
<name>A0A934NBS6_9BACT</name>
<protein>
    <submittedName>
        <fullName evidence="1">Uncharacterized protein</fullName>
    </submittedName>
</protein>
<dbReference type="RefSeq" id="WP_338198447.1">
    <property type="nucleotide sequence ID" value="NZ_JAEKNR010000013.1"/>
</dbReference>
<accession>A0A934NBS6</accession>
<organism evidence="1 2">
    <name type="scientific">Candidatus Nephthysia bennettiae</name>
    <dbReference type="NCBI Taxonomy" id="3127016"/>
    <lineage>
        <taxon>Bacteria</taxon>
        <taxon>Bacillati</taxon>
        <taxon>Candidatus Dormiibacterota</taxon>
        <taxon>Candidatus Dormibacteria</taxon>
        <taxon>Candidatus Dormibacterales</taxon>
        <taxon>Candidatus Dormibacteraceae</taxon>
        <taxon>Candidatus Nephthysia</taxon>
    </lineage>
</organism>
<evidence type="ECO:0000313" key="1">
    <source>
        <dbReference type="EMBL" id="MBJ7596617.1"/>
    </source>
</evidence>
<keyword evidence="2" id="KW-1185">Reference proteome</keyword>